<accession>A0A974GYN4</accession>
<proteinExistence type="predicted"/>
<dbReference type="AlphaFoldDB" id="A0A974GYN4"/>
<evidence type="ECO:0000313" key="1">
    <source>
        <dbReference type="EMBL" id="OCT55714.1"/>
    </source>
</evidence>
<name>A0A974GYN4_XENLA</name>
<gene>
    <name evidence="1" type="ORF">XELAEV_18004647mg</name>
</gene>
<dbReference type="EMBL" id="KV475690">
    <property type="protein sequence ID" value="OCT55714.1"/>
    <property type="molecule type" value="Genomic_DNA"/>
</dbReference>
<reference evidence="1" key="1">
    <citation type="submission" date="2016-05" db="EMBL/GenBank/DDBJ databases">
        <title>WGS assembly of Xenopus laevis.</title>
        <authorList>
            <person name="Session A."/>
            <person name="Uno Y."/>
            <person name="Kwon T."/>
            <person name="Chapman J."/>
            <person name="Toyoda A."/>
            <person name="Takahashi S."/>
            <person name="Fukui A."/>
            <person name="Hikosaka A."/>
            <person name="Putnam N."/>
            <person name="Stites J."/>
            <person name="Van Heeringen S."/>
            <person name="Quigley I."/>
            <person name="Heinz S."/>
            <person name="Hellsten U."/>
            <person name="Lyons J."/>
            <person name="Suzuki A."/>
            <person name="Kondo M."/>
            <person name="Ogino H."/>
            <person name="Ochi H."/>
            <person name="Bogdanovic O."/>
            <person name="Lister R."/>
            <person name="Georgiou G."/>
            <person name="Paranjpe S."/>
            <person name="Van Kruijsbergen I."/>
            <person name="Mozaffari S."/>
            <person name="Shu S."/>
            <person name="Schmutz J."/>
            <person name="Jenkins J."/>
            <person name="Grimwood J."/>
            <person name="Carlson J."/>
            <person name="Mitros T."/>
            <person name="Simakov O."/>
            <person name="Heald R."/>
            <person name="Miller K."/>
            <person name="Haudenschild C."/>
            <person name="Kuroki Y."/>
            <person name="Tanaka T."/>
            <person name="Michiue T."/>
            <person name="Watanabe M."/>
            <person name="Kinoshita T."/>
            <person name="Ohta Y."/>
            <person name="Mawaribuchi S."/>
            <person name="Suzuki Y."/>
            <person name="Haramoto Y."/>
            <person name="Yamamoto T."/>
            <person name="Takagi C."/>
            <person name="Kitzman J."/>
            <person name="Shendure J."/>
            <person name="Nakayama T."/>
            <person name="Izutsu Y."/>
            <person name="Robert J."/>
            <person name="Dichmann D."/>
            <person name="Flajnik M."/>
            <person name="Houston D."/>
            <person name="Marcotte E."/>
            <person name="Wallingford J."/>
            <person name="Ito Y."/>
            <person name="Asashima M."/>
            <person name="Ueno N."/>
            <person name="Matsuda Y."/>
            <person name="Jan Veenstra G."/>
            <person name="Fujiyama A."/>
            <person name="Harland R."/>
            <person name="Taira M."/>
            <person name="Rokhsar D.S."/>
        </authorList>
    </citation>
    <scope>NUCLEOTIDE SEQUENCE</scope>
    <source>
        <strain evidence="1">J</strain>
        <tissue evidence="1">Blood</tissue>
    </source>
</reference>
<dbReference type="Proteomes" id="UP000694892">
    <property type="component" value="Unassembled WGS sequence"/>
</dbReference>
<protein>
    <submittedName>
        <fullName evidence="1">Uncharacterized protein</fullName>
    </submittedName>
</protein>
<organism evidence="1">
    <name type="scientific">Xenopus laevis</name>
    <name type="common">African clawed frog</name>
    <dbReference type="NCBI Taxonomy" id="8355"/>
    <lineage>
        <taxon>Eukaryota</taxon>
        <taxon>Metazoa</taxon>
        <taxon>Chordata</taxon>
        <taxon>Craniata</taxon>
        <taxon>Vertebrata</taxon>
        <taxon>Euteleostomi</taxon>
        <taxon>Amphibia</taxon>
        <taxon>Batrachia</taxon>
        <taxon>Anura</taxon>
        <taxon>Pipoidea</taxon>
        <taxon>Pipidae</taxon>
        <taxon>Xenopodinae</taxon>
        <taxon>Xenopus</taxon>
        <taxon>Xenopus</taxon>
    </lineage>
</organism>
<sequence length="68" mass="7670">MAAEGRQNVDKWVSGWRGSWRSPPISASDWRLYRAEEPEEVVVISRSLTSAIIVSDMSRALLTSCVKF</sequence>